<feature type="signal peptide" evidence="2">
    <location>
        <begin position="1"/>
        <end position="29"/>
    </location>
</feature>
<dbReference type="EMBL" id="CP062941">
    <property type="protein sequence ID" value="QOL49386.1"/>
    <property type="molecule type" value="Genomic_DNA"/>
</dbReference>
<dbReference type="RefSeq" id="WP_193686426.1">
    <property type="nucleotide sequence ID" value="NZ_CP062941.1"/>
</dbReference>
<reference evidence="3 4" key="1">
    <citation type="submission" date="2020-10" db="EMBL/GenBank/DDBJ databases">
        <title>Genome sequencing of Massilia sp. LPB0304.</title>
        <authorList>
            <person name="Kim J."/>
        </authorList>
    </citation>
    <scope>NUCLEOTIDE SEQUENCE [LARGE SCALE GENOMIC DNA]</scope>
    <source>
        <strain evidence="3 4">LPB0304</strain>
    </source>
</reference>
<organism evidence="3 4">
    <name type="scientific">Massilia litorea</name>
    <dbReference type="NCBI Taxonomy" id="2769491"/>
    <lineage>
        <taxon>Bacteria</taxon>
        <taxon>Pseudomonadati</taxon>
        <taxon>Pseudomonadota</taxon>
        <taxon>Betaproteobacteria</taxon>
        <taxon>Burkholderiales</taxon>
        <taxon>Oxalobacteraceae</taxon>
        <taxon>Telluria group</taxon>
        <taxon>Massilia</taxon>
    </lineage>
</organism>
<name>A0A7L9U5Q4_9BURK</name>
<feature type="chain" id="PRO_5032913628" evidence="2">
    <location>
        <begin position="30"/>
        <end position="162"/>
    </location>
</feature>
<keyword evidence="2" id="KW-0732">Signal</keyword>
<accession>A0A7L9U5Q4</accession>
<evidence type="ECO:0000256" key="1">
    <source>
        <dbReference type="SAM" id="MobiDB-lite"/>
    </source>
</evidence>
<keyword evidence="4" id="KW-1185">Reference proteome</keyword>
<dbReference type="KEGG" id="mlir:LPB04_21205"/>
<feature type="region of interest" description="Disordered" evidence="1">
    <location>
        <begin position="38"/>
        <end position="62"/>
    </location>
</feature>
<feature type="compositionally biased region" description="Low complexity" evidence="1">
    <location>
        <begin position="38"/>
        <end position="59"/>
    </location>
</feature>
<gene>
    <name evidence="3" type="ORF">LPB04_21205</name>
</gene>
<protein>
    <submittedName>
        <fullName evidence="3">Uncharacterized protein</fullName>
    </submittedName>
</protein>
<dbReference type="AlphaFoldDB" id="A0A7L9U5Q4"/>
<dbReference type="Proteomes" id="UP000593875">
    <property type="component" value="Chromosome"/>
</dbReference>
<evidence type="ECO:0000256" key="2">
    <source>
        <dbReference type="SAM" id="SignalP"/>
    </source>
</evidence>
<proteinExistence type="predicted"/>
<sequence length="162" mass="16790">MIINSRLSLPLRAVCLALFAAACALPAQAASTAASSASSAGSASSGSVSDSIGASSNSSGDDKRVAAGRYRVIDIAAAPGKPGTTRMTLQAADAGAKDAMREFTLDVPNRALAAREVSKGELVQVNAREYGYEFAHADTKQSFFLALEDSWYRELGSQKVAI</sequence>
<dbReference type="PROSITE" id="PS51257">
    <property type="entry name" value="PROKAR_LIPOPROTEIN"/>
    <property type="match status" value="1"/>
</dbReference>
<evidence type="ECO:0000313" key="4">
    <source>
        <dbReference type="Proteomes" id="UP000593875"/>
    </source>
</evidence>
<evidence type="ECO:0000313" key="3">
    <source>
        <dbReference type="EMBL" id="QOL49386.1"/>
    </source>
</evidence>